<dbReference type="SUPFAM" id="SSF53822">
    <property type="entry name" value="Periplasmic binding protein-like I"/>
    <property type="match status" value="1"/>
</dbReference>
<dbReference type="PANTHER" id="PTHR30146:SF136">
    <property type="entry name" value="NTD BIOSYNTHESIS OPERON REGULATOR NTDR"/>
    <property type="match status" value="1"/>
</dbReference>
<evidence type="ECO:0000313" key="13">
    <source>
        <dbReference type="Proteomes" id="UP000035350"/>
    </source>
</evidence>
<dbReference type="Proteomes" id="UP000223472">
    <property type="component" value="Unassembled WGS sequence"/>
</dbReference>
<dbReference type="Proteomes" id="UP000196052">
    <property type="component" value="Unassembled WGS sequence"/>
</dbReference>
<evidence type="ECO:0000313" key="14">
    <source>
        <dbReference type="Proteomes" id="UP000195728"/>
    </source>
</evidence>
<dbReference type="EMBL" id="NVIY01000036">
    <property type="protein sequence ID" value="PGD32406.1"/>
    <property type="molecule type" value="Genomic_DNA"/>
</dbReference>
<evidence type="ECO:0000256" key="2">
    <source>
        <dbReference type="ARBA" id="ARBA00023125"/>
    </source>
</evidence>
<dbReference type="EMBL" id="NUDL01000052">
    <property type="protein sequence ID" value="PEM54637.1"/>
    <property type="molecule type" value="Genomic_DNA"/>
</dbReference>
<reference evidence="12" key="7">
    <citation type="submission" date="2023-05" db="EMBL/GenBank/DDBJ databases">
        <title>Comparative genomics of Bacillaceae isolates and their secondary metabolite potential.</title>
        <authorList>
            <person name="Song L."/>
            <person name="Nielsen L.J."/>
            <person name="Mohite O."/>
            <person name="Xu X."/>
            <person name="Weber T."/>
            <person name="Kovacs A.T."/>
        </authorList>
    </citation>
    <scope>NUCLEOTIDE SEQUENCE</scope>
    <source>
        <strain evidence="12">LN15</strain>
    </source>
</reference>
<accession>A0A0G8CF76</accession>
<dbReference type="CDD" id="cd06286">
    <property type="entry name" value="PBP1_CcpB-like"/>
    <property type="match status" value="1"/>
</dbReference>
<reference evidence="13" key="2">
    <citation type="submission" date="2015-04" db="EMBL/GenBank/DDBJ databases">
        <title>Draft Genome Sequences of Eight Spore-Forming Food Isolates of Bacillus cereus Genome sequencing.</title>
        <authorList>
            <person name="Krawcyk A.O."/>
            <person name="de Jong A."/>
            <person name="Eijlander R.T."/>
            <person name="Berendsen E.M."/>
            <person name="Holsappel S."/>
            <person name="Wells-Bennik M."/>
            <person name="Kuipers O.P."/>
        </authorList>
    </citation>
    <scope>NUCLEOTIDE SEQUENCE [LARGE SCALE GENOMIC DNA]</scope>
    <source>
        <strain evidence="13">B4147</strain>
    </source>
</reference>
<gene>
    <name evidence="5" type="ORF">B4147_3203</name>
    <name evidence="11" type="ORF">BC05F1_01210</name>
    <name evidence="10" type="ORF">BC10311_01067</name>
    <name evidence="7" type="ORF">CN611_16775</name>
    <name evidence="9" type="ORF">COI74_30330</name>
    <name evidence="8" type="ORF">COM27_21185</name>
    <name evidence="6" type="ORF">COO17_13440</name>
    <name evidence="12" type="ORF">QNH45_05630</name>
</gene>
<name>A0A0G8CF76_9BACI</name>
<dbReference type="Proteomes" id="UP001178303">
    <property type="component" value="Chromosome"/>
</dbReference>
<dbReference type="EMBL" id="NVPQ01000032">
    <property type="protein sequence ID" value="PDY41159.1"/>
    <property type="molecule type" value="Genomic_DNA"/>
</dbReference>
<evidence type="ECO:0000313" key="9">
    <source>
        <dbReference type="EMBL" id="PHG13009.1"/>
    </source>
</evidence>
<dbReference type="InterPro" id="IPR028082">
    <property type="entry name" value="Peripla_BP_I"/>
</dbReference>
<dbReference type="PATRIC" id="fig|1396.428.peg.3500"/>
<dbReference type="Gene3D" id="3.40.50.2300">
    <property type="match status" value="2"/>
</dbReference>
<dbReference type="InterPro" id="IPR010982">
    <property type="entry name" value="Lambda_DNA-bd_dom_sf"/>
</dbReference>
<evidence type="ECO:0000313" key="15">
    <source>
        <dbReference type="Proteomes" id="UP000196052"/>
    </source>
</evidence>
<evidence type="ECO:0000256" key="3">
    <source>
        <dbReference type="ARBA" id="ARBA00023163"/>
    </source>
</evidence>
<dbReference type="SUPFAM" id="SSF47413">
    <property type="entry name" value="lambda repressor-like DNA-binding domains"/>
    <property type="match status" value="1"/>
</dbReference>
<dbReference type="RefSeq" id="WP_000103724.1">
    <property type="nucleotide sequence ID" value="NZ_CM000718.1"/>
</dbReference>
<protein>
    <submittedName>
        <fullName evidence="12">LacI family DNA-binding transcriptional regulator</fullName>
    </submittedName>
    <submittedName>
        <fullName evidence="6">LacI family transcriptional regulator</fullName>
    </submittedName>
</protein>
<evidence type="ECO:0000313" key="17">
    <source>
        <dbReference type="Proteomes" id="UP000220621"/>
    </source>
</evidence>
<dbReference type="EMBL" id="LCYN01000009">
    <property type="protein sequence ID" value="KKZ97676.1"/>
    <property type="molecule type" value="Genomic_DNA"/>
</dbReference>
<dbReference type="Proteomes" id="UP000225062">
    <property type="component" value="Unassembled WGS sequence"/>
</dbReference>
<dbReference type="GO" id="GO:0003700">
    <property type="term" value="F:DNA-binding transcription factor activity"/>
    <property type="evidence" value="ECO:0007669"/>
    <property type="project" value="TreeGrafter"/>
</dbReference>
<dbReference type="CDD" id="cd01392">
    <property type="entry name" value="HTH_LacI"/>
    <property type="match status" value="1"/>
</dbReference>
<accession>J8XJF9</accession>
<dbReference type="AlphaFoldDB" id="A0A0G8CF76"/>
<proteinExistence type="predicted"/>
<reference evidence="5" key="3">
    <citation type="submission" date="2015-04" db="EMBL/GenBank/DDBJ databases">
        <authorList>
            <person name="Syromyatnikov M.Y."/>
            <person name="Popov V.N."/>
        </authorList>
    </citation>
    <scope>NUCLEOTIDE SEQUENCE</scope>
    <source>
        <strain evidence="5">B4147</strain>
    </source>
</reference>
<organism evidence="5 13">
    <name type="scientific">Bacillus wiedmannii</name>
    <dbReference type="NCBI Taxonomy" id="1890302"/>
    <lineage>
        <taxon>Bacteria</taxon>
        <taxon>Bacillati</taxon>
        <taxon>Bacillota</taxon>
        <taxon>Bacilli</taxon>
        <taxon>Bacillales</taxon>
        <taxon>Bacillaceae</taxon>
        <taxon>Bacillus</taxon>
        <taxon>Bacillus cereus group</taxon>
    </lineage>
</organism>
<dbReference type="EMBL" id="CP126099">
    <property type="protein sequence ID" value="WHY30253.1"/>
    <property type="molecule type" value="Genomic_DNA"/>
</dbReference>
<dbReference type="Gene3D" id="1.10.260.40">
    <property type="entry name" value="lambda repressor-like DNA-binding domains"/>
    <property type="match status" value="1"/>
</dbReference>
<dbReference type="Pfam" id="PF00532">
    <property type="entry name" value="Peripla_BP_1"/>
    <property type="match status" value="1"/>
</dbReference>
<dbReference type="EMBL" id="NUUI01000147">
    <property type="protein sequence ID" value="PHG13009.1"/>
    <property type="molecule type" value="Genomic_DNA"/>
</dbReference>
<dbReference type="Proteomes" id="UP000220621">
    <property type="component" value="Unassembled WGS sequence"/>
</dbReference>
<dbReference type="InterPro" id="IPR001761">
    <property type="entry name" value="Peripla_BP/Lac1_sug-bd_dom"/>
</dbReference>
<keyword evidence="3" id="KW-0804">Transcription</keyword>
<dbReference type="EMBL" id="FMBE01000013">
    <property type="protein sequence ID" value="SCC03943.1"/>
    <property type="molecule type" value="Genomic_DNA"/>
</dbReference>
<reference evidence="16 17" key="6">
    <citation type="submission" date="2017-09" db="EMBL/GenBank/DDBJ databases">
        <title>Large-scale bioinformatics analysis of Bacillus genomes uncovers conserved roles of natural products in bacterial physiology.</title>
        <authorList>
            <consortium name="Agbiome Team Llc"/>
            <person name="Bleich R.M."/>
            <person name="Grubbs K.J."/>
            <person name="Santa Maria K.C."/>
            <person name="Allen S.E."/>
            <person name="Farag S."/>
            <person name="Shank E.A."/>
            <person name="Bowers A."/>
        </authorList>
    </citation>
    <scope>NUCLEOTIDE SEQUENCE [LARGE SCALE GENOMIC DNA]</scope>
    <source>
        <strain evidence="7 17">AFS010764</strain>
        <strain evidence="9 19">AFS032503</strain>
        <strain evidence="8 18">AFS065610</strain>
        <strain evidence="6 16">AFS098222</strain>
    </source>
</reference>
<evidence type="ECO:0000313" key="7">
    <source>
        <dbReference type="EMBL" id="PEM54637.1"/>
    </source>
</evidence>
<reference evidence="11" key="4">
    <citation type="submission" date="2016-08" db="EMBL/GenBank/DDBJ databases">
        <authorList>
            <person name="Seilhamer J.J."/>
        </authorList>
    </citation>
    <scope>NUCLEOTIDE SEQUENCE [LARGE SCALE GENOMIC DNA]</scope>
    <source>
        <strain evidence="11">INRA Bc05-F1</strain>
    </source>
</reference>
<evidence type="ECO:0000313" key="11">
    <source>
        <dbReference type="EMBL" id="SCC03943.1"/>
    </source>
</evidence>
<evidence type="ECO:0000313" key="5">
    <source>
        <dbReference type="EMBL" id="KKZ97676.1"/>
    </source>
</evidence>
<dbReference type="PROSITE" id="PS50932">
    <property type="entry name" value="HTH_LACI_2"/>
    <property type="match status" value="1"/>
</dbReference>
<dbReference type="SMART" id="SM00354">
    <property type="entry name" value="HTH_LACI"/>
    <property type="match status" value="1"/>
</dbReference>
<keyword evidence="1" id="KW-0805">Transcription regulation</keyword>
<keyword evidence="2 12" id="KW-0238">DNA-binding</keyword>
<evidence type="ECO:0000313" key="12">
    <source>
        <dbReference type="EMBL" id="WHY30253.1"/>
    </source>
</evidence>
<reference evidence="14 15" key="5">
    <citation type="submission" date="2016-08" db="EMBL/GenBank/DDBJ databases">
        <authorList>
            <person name="Loux V."/>
            <person name="Rue O."/>
        </authorList>
    </citation>
    <scope>NUCLEOTIDE SEQUENCE [LARGE SCALE GENOMIC DNA]</scope>
    <source>
        <strain evidence="15">INRA Bc05-F1</strain>
        <strain evidence="10 14">WSBC_10311</strain>
    </source>
</reference>
<evidence type="ECO:0000313" key="6">
    <source>
        <dbReference type="EMBL" id="PDY41159.1"/>
    </source>
</evidence>
<evidence type="ECO:0000313" key="18">
    <source>
        <dbReference type="Proteomes" id="UP000223472"/>
    </source>
</evidence>
<evidence type="ECO:0000313" key="10">
    <source>
        <dbReference type="EMBL" id="SCB99775.1"/>
    </source>
</evidence>
<dbReference type="InterPro" id="IPR000843">
    <property type="entry name" value="HTH_LacI"/>
</dbReference>
<dbReference type="Proteomes" id="UP000195728">
    <property type="component" value="Unassembled WGS sequence"/>
</dbReference>
<dbReference type="Proteomes" id="UP000035350">
    <property type="component" value="Unassembled WGS sequence"/>
</dbReference>
<reference evidence="5 13" key="1">
    <citation type="journal article" date="2015" name="Genome Announc.">
        <title>Next-Generation Whole-Genome Sequencing of Eight Strains of Bacillus cereus, Isolated from Food.</title>
        <authorList>
            <person name="Krawczyk A.O."/>
            <person name="de Jong A."/>
            <person name="Eijlander R.T."/>
            <person name="Berendsen E.M."/>
            <person name="Holsappel S."/>
            <person name="Wells-Bennik M.H."/>
            <person name="Kuipers O.P."/>
        </authorList>
    </citation>
    <scope>NUCLEOTIDE SEQUENCE [LARGE SCALE GENOMIC DNA]</scope>
    <source>
        <strain evidence="5 13">B4147</strain>
    </source>
</reference>
<dbReference type="Proteomes" id="UP000220111">
    <property type="component" value="Unassembled WGS sequence"/>
</dbReference>
<dbReference type="Pfam" id="PF00356">
    <property type="entry name" value="LacI"/>
    <property type="match status" value="1"/>
</dbReference>
<dbReference type="GO" id="GO:0000976">
    <property type="term" value="F:transcription cis-regulatory region binding"/>
    <property type="evidence" value="ECO:0007669"/>
    <property type="project" value="TreeGrafter"/>
</dbReference>
<evidence type="ECO:0000313" key="19">
    <source>
        <dbReference type="Proteomes" id="UP000225062"/>
    </source>
</evidence>
<evidence type="ECO:0000313" key="16">
    <source>
        <dbReference type="Proteomes" id="UP000220111"/>
    </source>
</evidence>
<sequence>MSTIEDVAKLAGLSRTTVSRVINNHPYVSDEKKKRVQLAMKHLGFVPNSAARRLRKQKTETIAVLVPRITNPFFSRFIEAIEIAASEHKYKLIICQTRYLPEKEMEYLQLLSTKQVDGIILCSLENPWEDVEPYLQHGPIVLCNEYIEEANVPTVKFDHAQGAYIAAKHVLEQGYRNLIFCRGNETKVVSQQRKMGFLRAITEKSRQVEAIDFLENAFSWDDGKRIFHEVLKDKKNPTAILAGGDEVAAGIISEAKRHDWSIPDDLAVIGFDNQILSQITEPGITTIEQPIDEMARKVVDLMMDKIHTKNYRQKELYEFELELLVKGSTMKKDTMLLA</sequence>
<evidence type="ECO:0000256" key="1">
    <source>
        <dbReference type="ARBA" id="ARBA00023015"/>
    </source>
</evidence>
<dbReference type="PRINTS" id="PR00036">
    <property type="entry name" value="HTHLACI"/>
</dbReference>
<dbReference type="PANTHER" id="PTHR30146">
    <property type="entry name" value="LACI-RELATED TRANSCRIPTIONAL REPRESSOR"/>
    <property type="match status" value="1"/>
</dbReference>
<feature type="domain" description="HTH lacI-type" evidence="4">
    <location>
        <begin position="2"/>
        <end position="56"/>
    </location>
</feature>
<accession>A0A2B5IBR7</accession>
<dbReference type="EMBL" id="FMBG01000011">
    <property type="protein sequence ID" value="SCB99775.1"/>
    <property type="molecule type" value="Genomic_DNA"/>
</dbReference>
<dbReference type="GeneID" id="92800338"/>
<evidence type="ECO:0000313" key="8">
    <source>
        <dbReference type="EMBL" id="PGD32406.1"/>
    </source>
</evidence>
<evidence type="ECO:0000259" key="4">
    <source>
        <dbReference type="PROSITE" id="PS50932"/>
    </source>
</evidence>